<feature type="domain" description="Nitrogenase/oxidoreductase component 1" evidence="1">
    <location>
        <begin position="224"/>
        <end position="388"/>
    </location>
</feature>
<feature type="domain" description="Nitrogenase/oxidoreductase component 1" evidence="1">
    <location>
        <begin position="12"/>
        <end position="145"/>
    </location>
</feature>
<dbReference type="InterPro" id="IPR049939">
    <property type="entry name" value="NifE-like"/>
</dbReference>
<gene>
    <name evidence="2" type="ORF">ERS852551_00936</name>
</gene>
<dbReference type="OrthoDB" id="9800746at2"/>
<accession>A0A174NI69</accession>
<dbReference type="RefSeq" id="WP_082425381.1">
    <property type="nucleotide sequence ID" value="NZ_CABIWA010000007.1"/>
</dbReference>
<dbReference type="Proteomes" id="UP000095765">
    <property type="component" value="Unassembled WGS sequence"/>
</dbReference>
<name>A0A174NI69_9FIRM</name>
<evidence type="ECO:0000259" key="1">
    <source>
        <dbReference type="Pfam" id="PF00148"/>
    </source>
</evidence>
<dbReference type="PANTHER" id="PTHR42956:SF1">
    <property type="entry name" value="NITROGENASE IRON-MOLYBDENUM COFACTOR BIOSYNTHESIS PROTEIN NIFE"/>
    <property type="match status" value="1"/>
</dbReference>
<dbReference type="InterPro" id="IPR000510">
    <property type="entry name" value="Nase/OxRdtase_comp1"/>
</dbReference>
<protein>
    <submittedName>
        <fullName evidence="2">Nitrogenase molybdenum-cofactor biosynthesis protein NifN</fullName>
    </submittedName>
</protein>
<evidence type="ECO:0000313" key="2">
    <source>
        <dbReference type="EMBL" id="CUP48314.1"/>
    </source>
</evidence>
<proteinExistence type="predicted"/>
<dbReference type="AlphaFoldDB" id="A0A174NI69"/>
<dbReference type="EMBL" id="CZBE01000005">
    <property type="protein sequence ID" value="CUP48314.1"/>
    <property type="molecule type" value="Genomic_DNA"/>
</dbReference>
<dbReference type="PANTHER" id="PTHR42956">
    <property type="entry name" value="NITROGENASE IRON-MOLYBDENUM COFACTOR BIOSYNTHESIS PROTEIN NIFE"/>
    <property type="match status" value="1"/>
</dbReference>
<sequence>MSIERLEPMTGCGILGILKCLAGIPGVLPLIHGPVSCSSGHRLAMLYADVEPLLPTTAVVERDMALGARDKLREALIEAWRQYHPGLLAVILTCATSLVEEEYESILLDYERQTGGAAVLLDGSGLAGDETDAPGVVYDALYRKLRIVPAASGEFLALEGIPLTDYNRRDNFPALWELIETGIGCRVTPGLFSGISLPELSADYRVAGKVFTGLLWRRSEPDSAAPFGAAGSRRFLEWLAGQTGRRGLTPHGLDAYDRAVKELEPLAQKLRSHAVPVAIEAAGWYGYGLADFLTNELGCRVLLCVDRAHPKKPERPICEEFYEDVGRWELVELMKAFGARLVFGSSNVRSDDNWDYIPFFAPVWRTEEPIGALLGYEGALTIANRLLKLAEGAP</sequence>
<dbReference type="Pfam" id="PF00148">
    <property type="entry name" value="Oxidored_nitro"/>
    <property type="match status" value="2"/>
</dbReference>
<dbReference type="SUPFAM" id="SSF53807">
    <property type="entry name" value="Helical backbone' metal receptor"/>
    <property type="match status" value="1"/>
</dbReference>
<evidence type="ECO:0000313" key="3">
    <source>
        <dbReference type="Proteomes" id="UP000095765"/>
    </source>
</evidence>
<reference evidence="2 3" key="1">
    <citation type="submission" date="2015-09" db="EMBL/GenBank/DDBJ databases">
        <authorList>
            <consortium name="Pathogen Informatics"/>
        </authorList>
    </citation>
    <scope>NUCLEOTIDE SEQUENCE [LARGE SCALE GENOMIC DNA]</scope>
    <source>
        <strain evidence="2 3">2789STDY5834939</strain>
    </source>
</reference>
<dbReference type="Gene3D" id="3.40.50.1980">
    <property type="entry name" value="Nitrogenase molybdenum iron protein domain"/>
    <property type="match status" value="1"/>
</dbReference>
<organism evidence="2 3">
    <name type="scientific">Anaerotruncus colihominis</name>
    <dbReference type="NCBI Taxonomy" id="169435"/>
    <lineage>
        <taxon>Bacteria</taxon>
        <taxon>Bacillati</taxon>
        <taxon>Bacillota</taxon>
        <taxon>Clostridia</taxon>
        <taxon>Eubacteriales</taxon>
        <taxon>Oscillospiraceae</taxon>
        <taxon>Anaerotruncus</taxon>
    </lineage>
</organism>
<dbReference type="GO" id="GO:0016491">
    <property type="term" value="F:oxidoreductase activity"/>
    <property type="evidence" value="ECO:0007669"/>
    <property type="project" value="InterPro"/>
</dbReference>